<evidence type="ECO:0000313" key="4">
    <source>
        <dbReference type="EMBL" id="ETW99491.1"/>
    </source>
</evidence>
<feature type="region of interest" description="Disordered" evidence="2">
    <location>
        <begin position="104"/>
        <end position="132"/>
    </location>
</feature>
<dbReference type="GO" id="GO:0008234">
    <property type="term" value="F:cysteine-type peptidase activity"/>
    <property type="evidence" value="ECO:0007669"/>
    <property type="project" value="InterPro"/>
</dbReference>
<keyword evidence="1" id="KW-0732">Signal</keyword>
<dbReference type="Gene3D" id="3.40.50.10390">
    <property type="entry name" value="Gingipain r, domain 1"/>
    <property type="match status" value="1"/>
</dbReference>
<feature type="domain" description="Gingipain" evidence="3">
    <location>
        <begin position="484"/>
        <end position="820"/>
    </location>
</feature>
<name>W4LPZ3_ENTF1</name>
<sequence length="822" mass="89211">MQWRTGFERGNLGFHIERHGDGGPVRITSAPIGGTAFLGGPATPFTAGYSHAWHDPAGMVNDVYSVVSIDLDGRETRHGPITARADASTTSPLVSSPWLGHLGKQASRARPVPRRRRPSRISGPSVTTPQQPRAWEQAELTSRDIQWAIVADPALKIRVDASGWYEIGQPALVQAGLDEAVDPRYLQLFVQGEEQPVLVMGEADGTLDPSDTLAFYSPGLDTAWSATQVHWLVVGTQPGLRIPLRASPPSPPGPRSFPDTVTHKARQLYVAAVRNGAAENFFGAVLNTEPVEQTFFVDHLDPATLGDARLQIALQGVTSGSHRVAVAVNGQAVHTLNFSGASHQTDTVALPQRHLRDGANIITLTPESPETVVSLVDALHLTYWRTYQARDNNLHCTVPGERQVTIGGFQHPNIRVFDLTAPADMHELLGGIERHGDEYTITVITPPGAERTLLAVAAPRLVPADAIEANVPSSWHASEEGANFIIIAHPAFLDALVPLKHLREQQGWTVALIDVDDLYAAFTYGVKHPEAIQAFLRHAMHHWPQPPRYVLLAGDASFDPRDYLGYGMTDFIPTRWVDTNLMETASDDAYADPDGDGIADLYVGRLPAQSADEATIMVNKLLAYATASGDWLRRALMVTDIPGPFDFEGAAHPLRQRLEQSLNVTTIALGQRTPLAAQEHLHQQLESGQLLVIYQGHGSVQRWTAGGVLTSVSARTLSNAGQLPVVSSMTCLNGYFQDPQTESLAEALLRAPHGGAAAVWASSGLTRPTSQAEMQRALIAHLLRPERPTLGEAIQAAKSAITDLDVRRTWILFGDPTLRLPR</sequence>
<dbReference type="AlphaFoldDB" id="W4LPZ3"/>
<evidence type="ECO:0000259" key="3">
    <source>
        <dbReference type="Pfam" id="PF01364"/>
    </source>
</evidence>
<dbReference type="EMBL" id="AZHW01000440">
    <property type="protein sequence ID" value="ETW99491.1"/>
    <property type="molecule type" value="Genomic_DNA"/>
</dbReference>
<evidence type="ECO:0000256" key="2">
    <source>
        <dbReference type="SAM" id="MobiDB-lite"/>
    </source>
</evidence>
<keyword evidence="5" id="KW-1185">Reference proteome</keyword>
<organism evidence="4 5">
    <name type="scientific">Entotheonella factor</name>
    <dbReference type="NCBI Taxonomy" id="1429438"/>
    <lineage>
        <taxon>Bacteria</taxon>
        <taxon>Pseudomonadati</taxon>
        <taxon>Nitrospinota/Tectimicrobiota group</taxon>
        <taxon>Candidatus Tectimicrobiota</taxon>
        <taxon>Candidatus Entotheonellia</taxon>
        <taxon>Candidatus Entotheonellales</taxon>
        <taxon>Candidatus Entotheonellaceae</taxon>
        <taxon>Candidatus Entotheonella</taxon>
    </lineage>
</organism>
<dbReference type="HOGENOM" id="CLU_008327_0_0_7"/>
<dbReference type="InterPro" id="IPR029030">
    <property type="entry name" value="Caspase-like_dom_sf"/>
</dbReference>
<evidence type="ECO:0000256" key="1">
    <source>
        <dbReference type="ARBA" id="ARBA00022729"/>
    </source>
</evidence>
<dbReference type="InterPro" id="IPR029031">
    <property type="entry name" value="Gingipain_N_sf"/>
</dbReference>
<dbReference type="GO" id="GO:0006508">
    <property type="term" value="P:proteolysis"/>
    <property type="evidence" value="ECO:0007669"/>
    <property type="project" value="InterPro"/>
</dbReference>
<dbReference type="Pfam" id="PF01364">
    <property type="entry name" value="Peptidase_C25"/>
    <property type="match status" value="1"/>
</dbReference>
<proteinExistence type="predicted"/>
<comment type="caution">
    <text evidence="4">The sequence shown here is derived from an EMBL/GenBank/DDBJ whole genome shotgun (WGS) entry which is preliminary data.</text>
</comment>
<dbReference type="InterPro" id="IPR001769">
    <property type="entry name" value="Gingipain"/>
</dbReference>
<protein>
    <recommendedName>
        <fullName evidence="3">Gingipain domain-containing protein</fullName>
    </recommendedName>
</protein>
<reference evidence="4 5" key="1">
    <citation type="journal article" date="2014" name="Nature">
        <title>An environmental bacterial taxon with a large and distinct metabolic repertoire.</title>
        <authorList>
            <person name="Wilson M.C."/>
            <person name="Mori T."/>
            <person name="Ruckert C."/>
            <person name="Uria A.R."/>
            <person name="Helf M.J."/>
            <person name="Takada K."/>
            <person name="Gernert C."/>
            <person name="Steffens U.A."/>
            <person name="Heycke N."/>
            <person name="Schmitt S."/>
            <person name="Rinke C."/>
            <person name="Helfrich E.J."/>
            <person name="Brachmann A.O."/>
            <person name="Gurgui C."/>
            <person name="Wakimoto T."/>
            <person name="Kracht M."/>
            <person name="Crusemann M."/>
            <person name="Hentschel U."/>
            <person name="Abe I."/>
            <person name="Matsunaga S."/>
            <person name="Kalinowski J."/>
            <person name="Takeyama H."/>
            <person name="Piel J."/>
        </authorList>
    </citation>
    <scope>NUCLEOTIDE SEQUENCE [LARGE SCALE GENOMIC DNA]</scope>
    <source>
        <strain evidence="5">TSY1</strain>
    </source>
</reference>
<dbReference type="MEROPS" id="C25.004"/>
<evidence type="ECO:0000313" key="5">
    <source>
        <dbReference type="Proteomes" id="UP000019141"/>
    </source>
</evidence>
<dbReference type="Proteomes" id="UP000019141">
    <property type="component" value="Unassembled WGS sequence"/>
</dbReference>
<dbReference type="Gene3D" id="3.40.50.1460">
    <property type="match status" value="1"/>
</dbReference>
<dbReference type="SUPFAM" id="SSF52129">
    <property type="entry name" value="Caspase-like"/>
    <property type="match status" value="1"/>
</dbReference>
<accession>W4LPZ3</accession>
<gene>
    <name evidence="4" type="ORF">ETSY1_14820</name>
</gene>